<protein>
    <submittedName>
        <fullName evidence="1">Uncharacterized protein</fullName>
    </submittedName>
</protein>
<evidence type="ECO:0000313" key="2">
    <source>
        <dbReference type="Proteomes" id="UP000010478"/>
    </source>
</evidence>
<dbReference type="OrthoDB" id="517775at2"/>
<dbReference type="Pfam" id="PF09274">
    <property type="entry name" value="ParG"/>
    <property type="match status" value="1"/>
</dbReference>
<reference evidence="1 2" key="1">
    <citation type="submission" date="2012-05" db="EMBL/GenBank/DDBJ databases">
        <title>Finished chromosome of genome of Oscillatoria sp. PCC 7112.</title>
        <authorList>
            <consortium name="US DOE Joint Genome Institute"/>
            <person name="Gugger M."/>
            <person name="Coursin T."/>
            <person name="Rippka R."/>
            <person name="Tandeau De Marsac N."/>
            <person name="Huntemann M."/>
            <person name="Wei C.-L."/>
            <person name="Han J."/>
            <person name="Detter J.C."/>
            <person name="Han C."/>
            <person name="Tapia R."/>
            <person name="Davenport K."/>
            <person name="Daligault H."/>
            <person name="Erkkila T."/>
            <person name="Gu W."/>
            <person name="Munk A.C.C."/>
            <person name="Teshima H."/>
            <person name="Xu Y."/>
            <person name="Chain P."/>
            <person name="Chen A."/>
            <person name="Krypides N."/>
            <person name="Mavromatis K."/>
            <person name="Markowitz V."/>
            <person name="Szeto E."/>
            <person name="Ivanova N."/>
            <person name="Mikhailova N."/>
            <person name="Ovchinnikova G."/>
            <person name="Pagani I."/>
            <person name="Pati A."/>
            <person name="Goodwin L."/>
            <person name="Peters L."/>
            <person name="Pitluck S."/>
            <person name="Woyke T."/>
            <person name="Kerfeld C."/>
        </authorList>
    </citation>
    <scope>NUCLEOTIDE SEQUENCE [LARGE SCALE GENOMIC DNA]</scope>
    <source>
        <strain evidence="1 2">PCC 7112</strain>
    </source>
</reference>
<sequence>METLTASKTVSVKIYLPEETRAKFKASCAMRSLSMNEVLLEYIETWLQENEPVLEPKPQRVKTIAKTEETD</sequence>
<dbReference type="Proteomes" id="UP000010478">
    <property type="component" value="Chromosome"/>
</dbReference>
<dbReference type="KEGG" id="oni:Osc7112_4099"/>
<dbReference type="SUPFAM" id="SSF47598">
    <property type="entry name" value="Ribbon-helix-helix"/>
    <property type="match status" value="1"/>
</dbReference>
<name>K9VLQ5_9CYAN</name>
<dbReference type="InterPro" id="IPR013321">
    <property type="entry name" value="Arc_rbn_hlx_hlx"/>
</dbReference>
<dbReference type="STRING" id="179408.Osc7112_4099"/>
<organism evidence="1 2">
    <name type="scientific">Phormidium nigroviride PCC 7112</name>
    <dbReference type="NCBI Taxonomy" id="179408"/>
    <lineage>
        <taxon>Bacteria</taxon>
        <taxon>Bacillati</taxon>
        <taxon>Cyanobacteriota</taxon>
        <taxon>Cyanophyceae</taxon>
        <taxon>Oscillatoriophycideae</taxon>
        <taxon>Oscillatoriales</taxon>
        <taxon>Oscillatoriaceae</taxon>
        <taxon>Phormidium</taxon>
    </lineage>
</organism>
<keyword evidence="2" id="KW-1185">Reference proteome</keyword>
<dbReference type="AlphaFoldDB" id="K9VLQ5"/>
<dbReference type="InterPro" id="IPR010985">
    <property type="entry name" value="Ribbon_hlx_hlx"/>
</dbReference>
<dbReference type="GO" id="GO:0006355">
    <property type="term" value="P:regulation of DNA-templated transcription"/>
    <property type="evidence" value="ECO:0007669"/>
    <property type="project" value="InterPro"/>
</dbReference>
<dbReference type="Gene3D" id="1.10.1220.10">
    <property type="entry name" value="Met repressor-like"/>
    <property type="match status" value="1"/>
</dbReference>
<accession>K9VLQ5</accession>
<proteinExistence type="predicted"/>
<dbReference type="RefSeq" id="WP_015177672.1">
    <property type="nucleotide sequence ID" value="NC_019729.1"/>
</dbReference>
<dbReference type="InterPro" id="IPR015354">
    <property type="entry name" value="DNA_partition_ParG"/>
</dbReference>
<dbReference type="EMBL" id="CP003614">
    <property type="protein sequence ID" value="AFZ08427.1"/>
    <property type="molecule type" value="Genomic_DNA"/>
</dbReference>
<evidence type="ECO:0000313" key="1">
    <source>
        <dbReference type="EMBL" id="AFZ08427.1"/>
    </source>
</evidence>
<dbReference type="HOGENOM" id="CLU_2736160_0_0_3"/>
<gene>
    <name evidence="1" type="ORF">Osc7112_4099</name>
</gene>